<feature type="region of interest" description="Disordered" evidence="1">
    <location>
        <begin position="43"/>
        <end position="71"/>
    </location>
</feature>
<name>A0AAV7H7K6_DENCH</name>
<dbReference type="AlphaFoldDB" id="A0AAV7H7K6"/>
<gene>
    <name evidence="3" type="ORF">IEQ34_008070</name>
</gene>
<keyword evidence="2" id="KW-0812">Transmembrane</keyword>
<dbReference type="PANTHER" id="PTHR31721:SF4">
    <property type="entry name" value="OS06G0710300 PROTEIN"/>
    <property type="match status" value="1"/>
</dbReference>
<protein>
    <submittedName>
        <fullName evidence="3">Uncharacterized protein</fullName>
    </submittedName>
</protein>
<dbReference type="EMBL" id="JAGFBR010000008">
    <property type="protein sequence ID" value="KAH0463488.1"/>
    <property type="molecule type" value="Genomic_DNA"/>
</dbReference>
<feature type="transmembrane region" description="Helical" evidence="2">
    <location>
        <begin position="227"/>
        <end position="247"/>
    </location>
</feature>
<dbReference type="Pfam" id="PF03350">
    <property type="entry name" value="UPF0114"/>
    <property type="match status" value="1"/>
</dbReference>
<keyword evidence="4" id="KW-1185">Reference proteome</keyword>
<keyword evidence="2" id="KW-1133">Transmembrane helix</keyword>
<evidence type="ECO:0000313" key="3">
    <source>
        <dbReference type="EMBL" id="KAH0463488.1"/>
    </source>
</evidence>
<comment type="caution">
    <text evidence="3">The sequence shown here is derived from an EMBL/GenBank/DDBJ whole genome shotgun (WGS) entry which is preliminary data.</text>
</comment>
<evidence type="ECO:0000256" key="1">
    <source>
        <dbReference type="SAM" id="MobiDB-lite"/>
    </source>
</evidence>
<organism evidence="3 4">
    <name type="scientific">Dendrobium chrysotoxum</name>
    <name type="common">Orchid</name>
    <dbReference type="NCBI Taxonomy" id="161865"/>
    <lineage>
        <taxon>Eukaryota</taxon>
        <taxon>Viridiplantae</taxon>
        <taxon>Streptophyta</taxon>
        <taxon>Embryophyta</taxon>
        <taxon>Tracheophyta</taxon>
        <taxon>Spermatophyta</taxon>
        <taxon>Magnoliopsida</taxon>
        <taxon>Liliopsida</taxon>
        <taxon>Asparagales</taxon>
        <taxon>Orchidaceae</taxon>
        <taxon>Epidendroideae</taxon>
        <taxon>Malaxideae</taxon>
        <taxon>Dendrobiinae</taxon>
        <taxon>Dendrobium</taxon>
    </lineage>
</organism>
<evidence type="ECO:0000256" key="2">
    <source>
        <dbReference type="SAM" id="Phobius"/>
    </source>
</evidence>
<dbReference type="PANTHER" id="PTHR31721">
    <property type="entry name" value="OS06G0710300 PROTEIN"/>
    <property type="match status" value="1"/>
</dbReference>
<evidence type="ECO:0000313" key="4">
    <source>
        <dbReference type="Proteomes" id="UP000775213"/>
    </source>
</evidence>
<dbReference type="Proteomes" id="UP000775213">
    <property type="component" value="Unassembled WGS sequence"/>
</dbReference>
<keyword evidence="2" id="KW-0472">Membrane</keyword>
<proteinExistence type="predicted"/>
<sequence length="251" mass="27548">MYSLRPILSTTKGPTFPLHISRSARPHIIRQPPLAFQQAIVNSQSRPTSTSVRSALSSPPVTSTLRADTGGSTSEESLVWEERIEKGIYRCRFLAFLGVLGSLMGSVLCYLKGCVHVMDSFADYFSNGGRVILMLVEAMDIYLIGTVMLVFGMGLYELFISNFDVAKTSSRGSSLIGLFKLPARPKWLEIKSISELKTKVGHAIVLVLLIGLFDKSRKVTICSPKDLLFFAISILLSSGCLYLLSLLQTSS</sequence>
<dbReference type="InterPro" id="IPR005134">
    <property type="entry name" value="UPF0114"/>
</dbReference>
<reference evidence="3 4" key="1">
    <citation type="journal article" date="2021" name="Hortic Res">
        <title>Chromosome-scale assembly of the Dendrobium chrysotoxum genome enhances the understanding of orchid evolution.</title>
        <authorList>
            <person name="Zhang Y."/>
            <person name="Zhang G.Q."/>
            <person name="Zhang D."/>
            <person name="Liu X.D."/>
            <person name="Xu X.Y."/>
            <person name="Sun W.H."/>
            <person name="Yu X."/>
            <person name="Zhu X."/>
            <person name="Wang Z.W."/>
            <person name="Zhao X."/>
            <person name="Zhong W.Y."/>
            <person name="Chen H."/>
            <person name="Yin W.L."/>
            <person name="Huang T."/>
            <person name="Niu S.C."/>
            <person name="Liu Z.J."/>
        </authorList>
    </citation>
    <scope>NUCLEOTIDE SEQUENCE [LARGE SCALE GENOMIC DNA]</scope>
    <source>
        <strain evidence="3">Lindl</strain>
    </source>
</reference>
<feature type="transmembrane region" description="Helical" evidence="2">
    <location>
        <begin position="93"/>
        <end position="111"/>
    </location>
</feature>
<accession>A0AAV7H7K6</accession>